<sequence length="101" mass="10872">MATSNAKVLFGSNAKVAIGFDKGEFVAWVSLNGEVKAKAKCKGRSKQLYWCLKSLLRILIQGVEKTYGKALAEVGDEYVSSASSSDLMGLDFSKMATLKGE</sequence>
<gene>
    <name evidence="1" type="ORF">G7Y89_g934</name>
</gene>
<dbReference type="AlphaFoldDB" id="A0A8H4W8E9"/>
<proteinExistence type="predicted"/>
<keyword evidence="2" id="KW-1185">Reference proteome</keyword>
<dbReference type="EMBL" id="JAAMPI010000034">
    <property type="protein sequence ID" value="KAF4637151.1"/>
    <property type="molecule type" value="Genomic_DNA"/>
</dbReference>
<organism evidence="1 2">
    <name type="scientific">Cudoniella acicularis</name>
    <dbReference type="NCBI Taxonomy" id="354080"/>
    <lineage>
        <taxon>Eukaryota</taxon>
        <taxon>Fungi</taxon>
        <taxon>Dikarya</taxon>
        <taxon>Ascomycota</taxon>
        <taxon>Pezizomycotina</taxon>
        <taxon>Leotiomycetes</taxon>
        <taxon>Helotiales</taxon>
        <taxon>Tricladiaceae</taxon>
        <taxon>Cudoniella</taxon>
    </lineage>
</organism>
<dbReference type="Proteomes" id="UP000566819">
    <property type="component" value="Unassembled WGS sequence"/>
</dbReference>
<comment type="caution">
    <text evidence="1">The sequence shown here is derived from an EMBL/GenBank/DDBJ whole genome shotgun (WGS) entry which is preliminary data.</text>
</comment>
<name>A0A8H4W8E9_9HELO</name>
<reference evidence="1 2" key="1">
    <citation type="submission" date="2020-03" db="EMBL/GenBank/DDBJ databases">
        <title>Draft Genome Sequence of Cudoniella acicularis.</title>
        <authorList>
            <person name="Buettner E."/>
            <person name="Kellner H."/>
        </authorList>
    </citation>
    <scope>NUCLEOTIDE SEQUENCE [LARGE SCALE GENOMIC DNA]</scope>
    <source>
        <strain evidence="1 2">DSM 108380</strain>
    </source>
</reference>
<protein>
    <submittedName>
        <fullName evidence="1">Uncharacterized protein</fullName>
    </submittedName>
</protein>
<accession>A0A8H4W8E9</accession>
<evidence type="ECO:0000313" key="2">
    <source>
        <dbReference type="Proteomes" id="UP000566819"/>
    </source>
</evidence>
<evidence type="ECO:0000313" key="1">
    <source>
        <dbReference type="EMBL" id="KAF4637151.1"/>
    </source>
</evidence>